<dbReference type="EMBL" id="PP542043">
    <property type="protein sequence ID" value="XDO02068.1"/>
    <property type="molecule type" value="Genomic_DNA"/>
</dbReference>
<sequence>MTGCSKRRKTKYPYCNDDPRCYWKNNTCKNKKLKEELSTNNVKKLSKLDIILKKLSTIENQLIIMNKKNISKKVSNYKYELKPRPKPKTKKIHFLLNKNNSVKNSKLNNNKTKKNALNVLKQI</sequence>
<organism evidence="1">
    <name type="scientific">Florenciella sp. virus SA2</name>
    <dbReference type="NCBI Taxonomy" id="3240092"/>
    <lineage>
        <taxon>Viruses</taxon>
    </lineage>
</organism>
<reference evidence="1" key="1">
    <citation type="submission" date="2024-03" db="EMBL/GenBank/DDBJ databases">
        <title>Eukaryotic viruses encode the ribosomal protein eL40.</title>
        <authorList>
            <person name="Thomy J."/>
            <person name="Schvarcz C.R."/>
            <person name="McBeain K.A."/>
            <person name="Edwards K.F."/>
            <person name="Steward G.F."/>
        </authorList>
    </citation>
    <scope>NUCLEOTIDE SEQUENCE</scope>
    <source>
        <strain evidence="1">FloV-SA2</strain>
    </source>
</reference>
<evidence type="ECO:0000313" key="1">
    <source>
        <dbReference type="EMBL" id="XDO02068.1"/>
    </source>
</evidence>
<protein>
    <submittedName>
        <fullName evidence="1">Uncharacterized protein</fullName>
    </submittedName>
</protein>
<gene>
    <name evidence="1" type="ORF">FloV-SA2_00249</name>
</gene>
<name>A0AB39JDA5_9VIRU</name>
<accession>A0AB39JDA5</accession>
<proteinExistence type="predicted"/>